<evidence type="ECO:0000313" key="3">
    <source>
        <dbReference type="Proteomes" id="UP000298030"/>
    </source>
</evidence>
<sequence>MTMHMRACNHLDREVKQLIENELQNKALANSNGITSNYVQPASIAALRYQPVFPDGYSALHQLPIHHPFTPQVSPLSSNVPSPAFTTHPLHGPASPKRVKQSPSYGFGDAELAFGMPRDQAQRQNNFNHDIVRLFSACELSWYLLDWPEFRHFTAKWIPNVKLPDRRTASGPLLEAEAKRITESTKNRVSGKLANYQCNGWKNVAKVNVISSMIVVENEKMRRLVDEDPGLTTAALECWAHQSHLMTGNYLSVKAGFMLAAEQAGEVIKWFNNHSKALDALRGHQTLIRGKPLALVLPAATRWTTQYTSLHRLKTQEAAIVGCVAQYRNELLLAGGPRANVKAKALEVINICRNSEFWTNLQWITEHLEPLAITSNIFQAPTCRLDHVLLTLGNIFSFSQNLPDEPGNEAVKDAMEKSIERRWGKTHQELFILATFFNPYIRSCFFNADYLSLMVLFHIAKRAVRKLTGQSLANEPAFFVAFRDYYNSTGMFSPASMWLTGFQNMFSQPDQETNTVNILQVWETFRSQNPGRGHGAFIALAIRLHSMVLNSASTESLFSMFGTTHTKHRNRLSPQKVHNSSVVRLDSNRFFRGDKTRRKKRMFDAQEGVGGSNQQGGSSEVNEDAATLAEAQESGEDEGDGNDATSFRSMADALIRADNEAEDGIEDPEEDLPTFAAIDASVPRRSEVQTQTTPIPASSSPDDAITTRYCRIKMKDLFNYHLEAQGDTGLKFYWDIGWDLAAWELEVLDAAAGQRTS</sequence>
<dbReference type="STRING" id="71717.A0A4Y7SNM6"/>
<dbReference type="AlphaFoldDB" id="A0A4Y7SNM6"/>
<evidence type="ECO:0000313" key="2">
    <source>
        <dbReference type="EMBL" id="TEB22859.1"/>
    </source>
</evidence>
<dbReference type="OrthoDB" id="3270520at2759"/>
<dbReference type="Proteomes" id="UP000298030">
    <property type="component" value="Unassembled WGS sequence"/>
</dbReference>
<feature type="compositionally biased region" description="Polar residues" evidence="1">
    <location>
        <begin position="688"/>
        <end position="701"/>
    </location>
</feature>
<dbReference type="EMBL" id="QPFP01000084">
    <property type="protein sequence ID" value="TEB22859.1"/>
    <property type="molecule type" value="Genomic_DNA"/>
</dbReference>
<name>A0A4Y7SNM6_COPMI</name>
<dbReference type="InterPro" id="IPR012337">
    <property type="entry name" value="RNaseH-like_sf"/>
</dbReference>
<feature type="compositionally biased region" description="Polar residues" evidence="1">
    <location>
        <begin position="76"/>
        <end position="85"/>
    </location>
</feature>
<keyword evidence="3" id="KW-1185">Reference proteome</keyword>
<comment type="caution">
    <text evidence="2">The sequence shown here is derived from an EMBL/GenBank/DDBJ whole genome shotgun (WGS) entry which is preliminary data.</text>
</comment>
<dbReference type="SUPFAM" id="SSF53098">
    <property type="entry name" value="Ribonuclease H-like"/>
    <property type="match status" value="1"/>
</dbReference>
<feature type="region of interest" description="Disordered" evidence="1">
    <location>
        <begin position="683"/>
        <end position="702"/>
    </location>
</feature>
<proteinExistence type="predicted"/>
<evidence type="ECO:0008006" key="4">
    <source>
        <dbReference type="Google" id="ProtNLM"/>
    </source>
</evidence>
<feature type="region of interest" description="Disordered" evidence="1">
    <location>
        <begin position="76"/>
        <end position="102"/>
    </location>
</feature>
<reference evidence="2 3" key="1">
    <citation type="journal article" date="2019" name="Nat. Ecol. Evol.">
        <title>Megaphylogeny resolves global patterns of mushroom evolution.</title>
        <authorList>
            <person name="Varga T."/>
            <person name="Krizsan K."/>
            <person name="Foldi C."/>
            <person name="Dima B."/>
            <person name="Sanchez-Garcia M."/>
            <person name="Sanchez-Ramirez S."/>
            <person name="Szollosi G.J."/>
            <person name="Szarkandi J.G."/>
            <person name="Papp V."/>
            <person name="Albert L."/>
            <person name="Andreopoulos W."/>
            <person name="Angelini C."/>
            <person name="Antonin V."/>
            <person name="Barry K.W."/>
            <person name="Bougher N.L."/>
            <person name="Buchanan P."/>
            <person name="Buyck B."/>
            <person name="Bense V."/>
            <person name="Catcheside P."/>
            <person name="Chovatia M."/>
            <person name="Cooper J."/>
            <person name="Damon W."/>
            <person name="Desjardin D."/>
            <person name="Finy P."/>
            <person name="Geml J."/>
            <person name="Haridas S."/>
            <person name="Hughes K."/>
            <person name="Justo A."/>
            <person name="Karasinski D."/>
            <person name="Kautmanova I."/>
            <person name="Kiss B."/>
            <person name="Kocsube S."/>
            <person name="Kotiranta H."/>
            <person name="LaButti K.M."/>
            <person name="Lechner B.E."/>
            <person name="Liimatainen K."/>
            <person name="Lipzen A."/>
            <person name="Lukacs Z."/>
            <person name="Mihaltcheva S."/>
            <person name="Morgado L.N."/>
            <person name="Niskanen T."/>
            <person name="Noordeloos M.E."/>
            <person name="Ohm R.A."/>
            <person name="Ortiz-Santana B."/>
            <person name="Ovrebo C."/>
            <person name="Racz N."/>
            <person name="Riley R."/>
            <person name="Savchenko A."/>
            <person name="Shiryaev A."/>
            <person name="Soop K."/>
            <person name="Spirin V."/>
            <person name="Szebenyi C."/>
            <person name="Tomsovsky M."/>
            <person name="Tulloss R.E."/>
            <person name="Uehling J."/>
            <person name="Grigoriev I.V."/>
            <person name="Vagvolgyi C."/>
            <person name="Papp T."/>
            <person name="Martin F.M."/>
            <person name="Miettinen O."/>
            <person name="Hibbett D.S."/>
            <person name="Nagy L.G."/>
        </authorList>
    </citation>
    <scope>NUCLEOTIDE SEQUENCE [LARGE SCALE GENOMIC DNA]</scope>
    <source>
        <strain evidence="2 3">FP101781</strain>
    </source>
</reference>
<gene>
    <name evidence="2" type="ORF">FA13DRAFT_1818721</name>
</gene>
<protein>
    <recommendedName>
        <fullName evidence="4">HAT C-terminal dimerisation domain-containing protein</fullName>
    </recommendedName>
</protein>
<evidence type="ECO:0000256" key="1">
    <source>
        <dbReference type="SAM" id="MobiDB-lite"/>
    </source>
</evidence>
<accession>A0A4Y7SNM6</accession>
<feature type="region of interest" description="Disordered" evidence="1">
    <location>
        <begin position="596"/>
        <end position="645"/>
    </location>
</feature>
<organism evidence="2 3">
    <name type="scientific">Coprinellus micaceus</name>
    <name type="common">Glistening ink-cap mushroom</name>
    <name type="synonym">Coprinus micaceus</name>
    <dbReference type="NCBI Taxonomy" id="71717"/>
    <lineage>
        <taxon>Eukaryota</taxon>
        <taxon>Fungi</taxon>
        <taxon>Dikarya</taxon>
        <taxon>Basidiomycota</taxon>
        <taxon>Agaricomycotina</taxon>
        <taxon>Agaricomycetes</taxon>
        <taxon>Agaricomycetidae</taxon>
        <taxon>Agaricales</taxon>
        <taxon>Agaricineae</taxon>
        <taxon>Psathyrellaceae</taxon>
        <taxon>Coprinellus</taxon>
    </lineage>
</organism>